<sequence length="125" mass="12831">MGRSVLIVDDDPVYRAAVRALLEVDGEYTVSEAASASEAVAAITRGNRPDLVLLDLGLPGEDVFAAAGELSALASEVVVVLCSVREADEFGGRIAHCPAAGFLTKARLSAAALSGFITVDDPDDG</sequence>
<keyword evidence="1" id="KW-0597">Phosphoprotein</keyword>
<evidence type="ECO:0000256" key="1">
    <source>
        <dbReference type="PROSITE-ProRule" id="PRU00169"/>
    </source>
</evidence>
<evidence type="ECO:0000313" key="3">
    <source>
        <dbReference type="EMBL" id="MFE9605173.1"/>
    </source>
</evidence>
<dbReference type="InterPro" id="IPR001789">
    <property type="entry name" value="Sig_transdc_resp-reg_receiver"/>
</dbReference>
<dbReference type="SMART" id="SM00448">
    <property type="entry name" value="REC"/>
    <property type="match status" value="1"/>
</dbReference>
<protein>
    <submittedName>
        <fullName evidence="3">Response regulator</fullName>
    </submittedName>
</protein>
<reference evidence="3 4" key="1">
    <citation type="submission" date="2024-10" db="EMBL/GenBank/DDBJ databases">
        <title>The Natural Products Discovery Center: Release of the First 8490 Sequenced Strains for Exploring Actinobacteria Biosynthetic Diversity.</title>
        <authorList>
            <person name="Kalkreuter E."/>
            <person name="Kautsar S.A."/>
            <person name="Yang D."/>
            <person name="Bader C.D."/>
            <person name="Teijaro C.N."/>
            <person name="Fluegel L."/>
            <person name="Davis C.M."/>
            <person name="Simpson J.R."/>
            <person name="Lauterbach L."/>
            <person name="Steele A.D."/>
            <person name="Gui C."/>
            <person name="Meng S."/>
            <person name="Li G."/>
            <person name="Viehrig K."/>
            <person name="Ye F."/>
            <person name="Su P."/>
            <person name="Kiefer A.F."/>
            <person name="Nichols A."/>
            <person name="Cepeda A.J."/>
            <person name="Yan W."/>
            <person name="Fan B."/>
            <person name="Jiang Y."/>
            <person name="Adhikari A."/>
            <person name="Zheng C.-J."/>
            <person name="Schuster L."/>
            <person name="Cowan T.M."/>
            <person name="Smanski M.J."/>
            <person name="Chevrette M.G."/>
            <person name="De Carvalho L.P.S."/>
            <person name="Shen B."/>
        </authorList>
    </citation>
    <scope>NUCLEOTIDE SEQUENCE [LARGE SCALE GENOMIC DNA]</scope>
    <source>
        <strain evidence="3 4">NPDC006488</strain>
    </source>
</reference>
<organism evidence="3 4">
    <name type="scientific">Streptomyces hokutonensis</name>
    <dbReference type="NCBI Taxonomy" id="1306990"/>
    <lineage>
        <taxon>Bacteria</taxon>
        <taxon>Bacillati</taxon>
        <taxon>Actinomycetota</taxon>
        <taxon>Actinomycetes</taxon>
        <taxon>Kitasatosporales</taxon>
        <taxon>Streptomycetaceae</taxon>
        <taxon>Streptomyces</taxon>
    </lineage>
</organism>
<evidence type="ECO:0000313" key="4">
    <source>
        <dbReference type="Proteomes" id="UP001601303"/>
    </source>
</evidence>
<comment type="caution">
    <text evidence="3">The sequence shown here is derived from an EMBL/GenBank/DDBJ whole genome shotgun (WGS) entry which is preliminary data.</text>
</comment>
<dbReference type="RefSeq" id="WP_388113992.1">
    <property type="nucleotide sequence ID" value="NZ_JBIAHM010000018.1"/>
</dbReference>
<dbReference type="PROSITE" id="PS50110">
    <property type="entry name" value="RESPONSE_REGULATORY"/>
    <property type="match status" value="1"/>
</dbReference>
<dbReference type="Pfam" id="PF00072">
    <property type="entry name" value="Response_reg"/>
    <property type="match status" value="1"/>
</dbReference>
<dbReference type="Gene3D" id="3.40.50.2300">
    <property type="match status" value="1"/>
</dbReference>
<feature type="domain" description="Response regulatory" evidence="2">
    <location>
        <begin position="4"/>
        <end position="120"/>
    </location>
</feature>
<gene>
    <name evidence="3" type="ORF">ACFYNQ_42335</name>
</gene>
<dbReference type="SUPFAM" id="SSF52172">
    <property type="entry name" value="CheY-like"/>
    <property type="match status" value="1"/>
</dbReference>
<dbReference type="PANTHER" id="PTHR45566:SF2">
    <property type="entry name" value="NARL SUBFAMILY"/>
    <property type="match status" value="1"/>
</dbReference>
<keyword evidence="4" id="KW-1185">Reference proteome</keyword>
<dbReference type="EMBL" id="JBIAHM010000018">
    <property type="protein sequence ID" value="MFE9605173.1"/>
    <property type="molecule type" value="Genomic_DNA"/>
</dbReference>
<dbReference type="Proteomes" id="UP001601303">
    <property type="component" value="Unassembled WGS sequence"/>
</dbReference>
<name>A0ABW6MI42_9ACTN</name>
<dbReference type="PANTHER" id="PTHR45566">
    <property type="entry name" value="HTH-TYPE TRANSCRIPTIONAL REGULATOR YHJB-RELATED"/>
    <property type="match status" value="1"/>
</dbReference>
<dbReference type="InterPro" id="IPR011006">
    <property type="entry name" value="CheY-like_superfamily"/>
</dbReference>
<evidence type="ECO:0000259" key="2">
    <source>
        <dbReference type="PROSITE" id="PS50110"/>
    </source>
</evidence>
<accession>A0ABW6MI42</accession>
<proteinExistence type="predicted"/>
<feature type="modified residue" description="4-aspartylphosphate" evidence="1">
    <location>
        <position position="55"/>
    </location>
</feature>
<dbReference type="InterPro" id="IPR051015">
    <property type="entry name" value="EvgA-like"/>
</dbReference>